<dbReference type="EMBL" id="MOEN01000001">
    <property type="protein sequence ID" value="OMH41422.1"/>
    <property type="molecule type" value="Genomic_DNA"/>
</dbReference>
<dbReference type="NCBIfam" id="TIGR00125">
    <property type="entry name" value="cyt_tran_rel"/>
    <property type="match status" value="1"/>
</dbReference>
<keyword evidence="5" id="KW-0067">ATP-binding</keyword>
<keyword evidence="2 9" id="KW-0808">Transferase</keyword>
<dbReference type="GO" id="GO:0016779">
    <property type="term" value="F:nucleotidyltransferase activity"/>
    <property type="evidence" value="ECO:0007669"/>
    <property type="project" value="UniProtKB-KW"/>
</dbReference>
<dbReference type="NCBIfam" id="TIGR02199">
    <property type="entry name" value="rfaE_dom_II"/>
    <property type="match status" value="1"/>
</dbReference>
<evidence type="ECO:0000256" key="7">
    <source>
        <dbReference type="ARBA" id="ARBA00047428"/>
    </source>
</evidence>
<dbReference type="STRING" id="1914305.BLW93_00635"/>
<keyword evidence="4" id="KW-0547">Nucleotide-binding</keyword>
<evidence type="ECO:0000256" key="3">
    <source>
        <dbReference type="ARBA" id="ARBA00022695"/>
    </source>
</evidence>
<dbReference type="SUPFAM" id="SSF52374">
    <property type="entry name" value="Nucleotidylyl transferase"/>
    <property type="match status" value="1"/>
</dbReference>
<accession>A0A1R1MNL7</accession>
<evidence type="ECO:0000256" key="2">
    <source>
        <dbReference type="ARBA" id="ARBA00022679"/>
    </source>
</evidence>
<name>A0A1R1MNL7_9BACT</name>
<evidence type="ECO:0000256" key="6">
    <source>
        <dbReference type="ARBA" id="ARBA00023277"/>
    </source>
</evidence>
<dbReference type="InterPro" id="IPR050385">
    <property type="entry name" value="Archaeal_FAD_synthase"/>
</dbReference>
<feature type="domain" description="Cytidyltransferase-like" evidence="8">
    <location>
        <begin position="27"/>
        <end position="148"/>
    </location>
</feature>
<keyword evidence="6" id="KW-0119">Carbohydrate metabolism</keyword>
<dbReference type="InterPro" id="IPR004821">
    <property type="entry name" value="Cyt_trans-like"/>
</dbReference>
<gene>
    <name evidence="9" type="ORF">BLW93_00635</name>
</gene>
<evidence type="ECO:0000256" key="4">
    <source>
        <dbReference type="ARBA" id="ARBA00022741"/>
    </source>
</evidence>
<dbReference type="PANTHER" id="PTHR43793">
    <property type="entry name" value="FAD SYNTHASE"/>
    <property type="match status" value="1"/>
</dbReference>
<evidence type="ECO:0000259" key="8">
    <source>
        <dbReference type="Pfam" id="PF01467"/>
    </source>
</evidence>
<dbReference type="GO" id="GO:0005975">
    <property type="term" value="P:carbohydrate metabolic process"/>
    <property type="evidence" value="ECO:0007669"/>
    <property type="project" value="InterPro"/>
</dbReference>
<keyword evidence="3 9" id="KW-0548">Nucleotidyltransferase</keyword>
<dbReference type="RefSeq" id="WP_076712173.1">
    <property type="nucleotide sequence ID" value="NZ_MOEN01000001.1"/>
</dbReference>
<dbReference type="AlphaFoldDB" id="A0A1R1MNL7"/>
<organism evidence="9 10">
    <name type="scientific">Desulfurobacterium indicum</name>
    <dbReference type="NCBI Taxonomy" id="1914305"/>
    <lineage>
        <taxon>Bacteria</taxon>
        <taxon>Pseudomonadati</taxon>
        <taxon>Aquificota</taxon>
        <taxon>Aquificia</taxon>
        <taxon>Desulfurobacteriales</taxon>
        <taxon>Desulfurobacteriaceae</taxon>
        <taxon>Desulfurobacterium</taxon>
    </lineage>
</organism>
<proteinExistence type="predicted"/>
<evidence type="ECO:0000256" key="1">
    <source>
        <dbReference type="ARBA" id="ARBA00012519"/>
    </source>
</evidence>
<dbReference type="GO" id="GO:0016773">
    <property type="term" value="F:phosphotransferase activity, alcohol group as acceptor"/>
    <property type="evidence" value="ECO:0007669"/>
    <property type="project" value="InterPro"/>
</dbReference>
<keyword evidence="10" id="KW-1185">Reference proteome</keyword>
<protein>
    <recommendedName>
        <fullName evidence="1">D-glycero-beta-D-manno-heptose 1-phosphate adenylyltransferase</fullName>
        <ecNumber evidence="1">2.7.7.70</ecNumber>
    </recommendedName>
</protein>
<dbReference type="Proteomes" id="UP000187408">
    <property type="component" value="Unassembled WGS sequence"/>
</dbReference>
<dbReference type="EC" id="2.7.7.70" evidence="1"/>
<dbReference type="GO" id="GO:0005524">
    <property type="term" value="F:ATP binding"/>
    <property type="evidence" value="ECO:0007669"/>
    <property type="project" value="UniProtKB-KW"/>
</dbReference>
<dbReference type="Gene3D" id="3.40.50.620">
    <property type="entry name" value="HUPs"/>
    <property type="match status" value="1"/>
</dbReference>
<dbReference type="InterPro" id="IPR011914">
    <property type="entry name" value="RfaE_dom_II"/>
</dbReference>
<dbReference type="OrthoDB" id="9802794at2"/>
<dbReference type="InterPro" id="IPR014729">
    <property type="entry name" value="Rossmann-like_a/b/a_fold"/>
</dbReference>
<sequence>MAITFSNVEELKDFADKKRKEGKKIVFTNGCFDIIHAGHIDYLEKAKSFGDILIVGVNSDTSIKRIKGGKRPIIPEQYRIRVLKGLNAIDGIIVFNEKTPLNIIKALEPDILVKGADWPLEKIVGREYAKKVERIEFAYDISTSKIIEKILKIHGCK</sequence>
<dbReference type="PANTHER" id="PTHR43793:SF2">
    <property type="entry name" value="BIFUNCTIONAL PROTEIN HLDE"/>
    <property type="match status" value="1"/>
</dbReference>
<reference evidence="9 10" key="1">
    <citation type="submission" date="2016-10" db="EMBL/GenBank/DDBJ databases">
        <title>Genome sequence of a sulfur-reducing bacterium Desulfurobacterium indicum K6013.</title>
        <authorList>
            <person name="Cao J."/>
            <person name="Shao Z."/>
            <person name="Alain K."/>
            <person name="Jebbar M."/>
        </authorList>
    </citation>
    <scope>NUCLEOTIDE SEQUENCE [LARGE SCALE GENOMIC DNA]</scope>
    <source>
        <strain evidence="9 10">K6013</strain>
    </source>
</reference>
<comment type="caution">
    <text evidence="9">The sequence shown here is derived from an EMBL/GenBank/DDBJ whole genome shotgun (WGS) entry which is preliminary data.</text>
</comment>
<evidence type="ECO:0000313" key="10">
    <source>
        <dbReference type="Proteomes" id="UP000187408"/>
    </source>
</evidence>
<dbReference type="Pfam" id="PF01467">
    <property type="entry name" value="CTP_transf_like"/>
    <property type="match status" value="1"/>
</dbReference>
<evidence type="ECO:0000256" key="5">
    <source>
        <dbReference type="ARBA" id="ARBA00022840"/>
    </source>
</evidence>
<comment type="catalytic activity">
    <reaction evidence="7">
        <text>D-glycero-beta-D-manno-heptose 1-phosphate + ATP + H(+) = ADP-D-glycero-beta-D-manno-heptose + diphosphate</text>
        <dbReference type="Rhea" id="RHEA:27465"/>
        <dbReference type="ChEBI" id="CHEBI:15378"/>
        <dbReference type="ChEBI" id="CHEBI:30616"/>
        <dbReference type="ChEBI" id="CHEBI:33019"/>
        <dbReference type="ChEBI" id="CHEBI:59967"/>
        <dbReference type="ChEBI" id="CHEBI:61593"/>
        <dbReference type="EC" id="2.7.7.70"/>
    </reaction>
</comment>
<evidence type="ECO:0000313" key="9">
    <source>
        <dbReference type="EMBL" id="OMH41422.1"/>
    </source>
</evidence>